<dbReference type="RefSeq" id="WP_279858418.1">
    <property type="nucleotide sequence ID" value="NZ_JARVUX010000016.1"/>
</dbReference>
<evidence type="ECO:0000259" key="1">
    <source>
        <dbReference type="PROSITE" id="PS50943"/>
    </source>
</evidence>
<dbReference type="InterPro" id="IPR010982">
    <property type="entry name" value="Lambda_DNA-bd_dom_sf"/>
</dbReference>
<dbReference type="SMART" id="SM00530">
    <property type="entry name" value="HTH_XRE"/>
    <property type="match status" value="1"/>
</dbReference>
<gene>
    <name evidence="2" type="ORF">QDQ28_15135</name>
</gene>
<dbReference type="PANTHER" id="PTHR37301:SF1">
    <property type="entry name" value="DNA-BINDING PROTEIN"/>
    <property type="match status" value="1"/>
</dbReference>
<sequence length="182" mass="20804">MIRCNLAILLAERNLKITKVSKDTGVSRTTLTSLSNNYSQGVQFDTINTLCKYLKVTPEQLISYIPVDITLDKIDFNNENITIDLTVDKDNKSNKYSISGNFVFTFSYSYPEIDYISISLNLIKPFDNKGYETLIEAFKSLPITFLKDIENKIFSKVISSFGDTSISNSLIWSFKWPDEFNL</sequence>
<dbReference type="Proteomes" id="UP001222958">
    <property type="component" value="Unassembled WGS sequence"/>
</dbReference>
<evidence type="ECO:0000313" key="2">
    <source>
        <dbReference type="EMBL" id="MDH2337506.1"/>
    </source>
</evidence>
<dbReference type="SUPFAM" id="SSF47413">
    <property type="entry name" value="lambda repressor-like DNA-binding domains"/>
    <property type="match status" value="1"/>
</dbReference>
<feature type="domain" description="HTH cro/C1-type" evidence="1">
    <location>
        <begin position="6"/>
        <end position="61"/>
    </location>
</feature>
<dbReference type="InterPro" id="IPR001387">
    <property type="entry name" value="Cro/C1-type_HTH"/>
</dbReference>
<dbReference type="GO" id="GO:0003677">
    <property type="term" value="F:DNA binding"/>
    <property type="evidence" value="ECO:0007669"/>
    <property type="project" value="InterPro"/>
</dbReference>
<dbReference type="Gene3D" id="1.10.260.40">
    <property type="entry name" value="lambda repressor-like DNA-binding domains"/>
    <property type="match status" value="1"/>
</dbReference>
<comment type="caution">
    <text evidence="2">The sequence shown here is derived from an EMBL/GenBank/DDBJ whole genome shotgun (WGS) entry which is preliminary data.</text>
</comment>
<dbReference type="EMBL" id="JARVUX010000016">
    <property type="protein sequence ID" value="MDH2337506.1"/>
    <property type="molecule type" value="Genomic_DNA"/>
</dbReference>
<dbReference type="PANTHER" id="PTHR37301">
    <property type="entry name" value="DNA-BINDING PROTEIN-RELATED"/>
    <property type="match status" value="1"/>
</dbReference>
<dbReference type="Pfam" id="PF13443">
    <property type="entry name" value="HTH_26"/>
    <property type="match status" value="1"/>
</dbReference>
<accession>A0AAP4EH36</accession>
<proteinExistence type="predicted"/>
<dbReference type="AlphaFoldDB" id="A0AAP4EH36"/>
<dbReference type="PROSITE" id="PS50943">
    <property type="entry name" value="HTH_CROC1"/>
    <property type="match status" value="1"/>
</dbReference>
<organism evidence="2 3">
    <name type="scientific">Clostridium perfringens</name>
    <dbReference type="NCBI Taxonomy" id="1502"/>
    <lineage>
        <taxon>Bacteria</taxon>
        <taxon>Bacillati</taxon>
        <taxon>Bacillota</taxon>
        <taxon>Clostridia</taxon>
        <taxon>Eubacteriales</taxon>
        <taxon>Clostridiaceae</taxon>
        <taxon>Clostridium</taxon>
    </lineage>
</organism>
<name>A0AAP4EH36_CLOPF</name>
<protein>
    <submittedName>
        <fullName evidence="2">Helix-turn-helix transcriptional regulator</fullName>
    </submittedName>
</protein>
<evidence type="ECO:0000313" key="3">
    <source>
        <dbReference type="Proteomes" id="UP001222958"/>
    </source>
</evidence>
<reference evidence="2" key="1">
    <citation type="submission" date="2023-04" db="EMBL/GenBank/DDBJ databases">
        <title>Epidemiological investigation of Clostridium perfringens isolated from cattle.</title>
        <authorList>
            <person name="Tian R."/>
        </authorList>
    </citation>
    <scope>NUCLEOTIDE SEQUENCE</scope>
    <source>
        <strain evidence="2">ZWCP172</strain>
    </source>
</reference>